<keyword evidence="1" id="KW-1015">Disulfide bond</keyword>
<sequence>AQVRNVKKVVIHRNYKRSDMSNDIALMQLDRPVLCSSYTQLACLAEPTLSVSELRNCWIAGWGATTARSLDSADRLQQAKVKLIDVQLCNSSDWYAGEVHPYNLCAGYPQGTIDSCK</sequence>
<dbReference type="InterPro" id="IPR001254">
    <property type="entry name" value="Trypsin_dom"/>
</dbReference>
<feature type="non-terminal residue" evidence="3">
    <location>
        <position position="1"/>
    </location>
</feature>
<dbReference type="PROSITE" id="PS50240">
    <property type="entry name" value="TRYPSIN_DOM"/>
    <property type="match status" value="1"/>
</dbReference>
<proteinExistence type="predicted"/>
<dbReference type="Proteomes" id="UP000550059">
    <property type="component" value="Unassembled WGS sequence"/>
</dbReference>
<name>A0A7L0QAL9_SETKR</name>
<dbReference type="EMBL" id="VXAS01002923">
    <property type="protein sequence ID" value="NXL14382.1"/>
    <property type="molecule type" value="Genomic_DNA"/>
</dbReference>
<evidence type="ECO:0000259" key="2">
    <source>
        <dbReference type="PROSITE" id="PS50240"/>
    </source>
</evidence>
<dbReference type="SMART" id="SM00020">
    <property type="entry name" value="Tryp_SPc"/>
    <property type="match status" value="1"/>
</dbReference>
<dbReference type="InterPro" id="IPR009003">
    <property type="entry name" value="Peptidase_S1_PA"/>
</dbReference>
<dbReference type="GO" id="GO:0006508">
    <property type="term" value="P:proteolysis"/>
    <property type="evidence" value="ECO:0007669"/>
    <property type="project" value="InterPro"/>
</dbReference>
<comment type="caution">
    <text evidence="3">The sequence shown here is derived from an EMBL/GenBank/DDBJ whole genome shotgun (WGS) entry which is preliminary data.</text>
</comment>
<organism evidence="3 4">
    <name type="scientific">Setophaga kirtlandii</name>
    <name type="common">Kirtland's warbler</name>
    <name type="synonym">Dendroica kirtlandii</name>
    <dbReference type="NCBI Taxonomy" id="298831"/>
    <lineage>
        <taxon>Eukaryota</taxon>
        <taxon>Metazoa</taxon>
        <taxon>Chordata</taxon>
        <taxon>Craniata</taxon>
        <taxon>Vertebrata</taxon>
        <taxon>Euteleostomi</taxon>
        <taxon>Archelosauria</taxon>
        <taxon>Archosauria</taxon>
        <taxon>Dinosauria</taxon>
        <taxon>Saurischia</taxon>
        <taxon>Theropoda</taxon>
        <taxon>Coelurosauria</taxon>
        <taxon>Aves</taxon>
        <taxon>Neognathae</taxon>
        <taxon>Neoaves</taxon>
        <taxon>Telluraves</taxon>
        <taxon>Australaves</taxon>
        <taxon>Passeriformes</taxon>
        <taxon>Passeroidea</taxon>
        <taxon>Parulidae</taxon>
        <taxon>Setophaga</taxon>
    </lineage>
</organism>
<dbReference type="PANTHER" id="PTHR24252:SF8">
    <property type="entry name" value="ACROSIN"/>
    <property type="match status" value="1"/>
</dbReference>
<dbReference type="PANTHER" id="PTHR24252">
    <property type="entry name" value="ACROSIN-RELATED"/>
    <property type="match status" value="1"/>
</dbReference>
<evidence type="ECO:0000256" key="1">
    <source>
        <dbReference type="ARBA" id="ARBA00023157"/>
    </source>
</evidence>
<protein>
    <submittedName>
        <fullName evidence="3">ACRO protein</fullName>
    </submittedName>
</protein>
<feature type="domain" description="Peptidase S1" evidence="2">
    <location>
        <begin position="1"/>
        <end position="117"/>
    </location>
</feature>
<dbReference type="GO" id="GO:0007340">
    <property type="term" value="P:acrosome reaction"/>
    <property type="evidence" value="ECO:0007669"/>
    <property type="project" value="TreeGrafter"/>
</dbReference>
<dbReference type="SUPFAM" id="SSF50494">
    <property type="entry name" value="Trypsin-like serine proteases"/>
    <property type="match status" value="1"/>
</dbReference>
<dbReference type="Pfam" id="PF00089">
    <property type="entry name" value="Trypsin"/>
    <property type="match status" value="1"/>
</dbReference>
<dbReference type="InterPro" id="IPR043504">
    <property type="entry name" value="Peptidase_S1_PA_chymotrypsin"/>
</dbReference>
<reference evidence="3 4" key="1">
    <citation type="submission" date="2019-09" db="EMBL/GenBank/DDBJ databases">
        <title>Bird 10,000 Genomes (B10K) Project - Family phase.</title>
        <authorList>
            <person name="Zhang G."/>
        </authorList>
    </citation>
    <scope>NUCLEOTIDE SEQUENCE [LARGE SCALE GENOMIC DNA]</scope>
    <source>
        <strain evidence="3">B10K-DU-001-45</strain>
        <tissue evidence="3">Muscle</tissue>
    </source>
</reference>
<gene>
    <name evidence="3" type="primary">Acr_2</name>
    <name evidence="3" type="ORF">SETKIR_R14562</name>
</gene>
<evidence type="ECO:0000313" key="3">
    <source>
        <dbReference type="EMBL" id="NXL14382.1"/>
    </source>
</evidence>
<accession>A0A7L0QAL9</accession>
<keyword evidence="4" id="KW-1185">Reference proteome</keyword>
<evidence type="ECO:0000313" key="4">
    <source>
        <dbReference type="Proteomes" id="UP000550059"/>
    </source>
</evidence>
<feature type="non-terminal residue" evidence="3">
    <location>
        <position position="117"/>
    </location>
</feature>
<dbReference type="GO" id="GO:0004252">
    <property type="term" value="F:serine-type endopeptidase activity"/>
    <property type="evidence" value="ECO:0007669"/>
    <property type="project" value="InterPro"/>
</dbReference>
<dbReference type="Gene3D" id="2.40.10.10">
    <property type="entry name" value="Trypsin-like serine proteases"/>
    <property type="match status" value="2"/>
</dbReference>
<dbReference type="AlphaFoldDB" id="A0A7L0QAL9"/>